<comment type="caution">
    <text evidence="3">The sequence shown here is derived from an EMBL/GenBank/DDBJ whole genome shotgun (WGS) entry which is preliminary data.</text>
</comment>
<keyword evidence="1" id="KW-1133">Transmembrane helix</keyword>
<dbReference type="Pfam" id="PF01833">
    <property type="entry name" value="TIG"/>
    <property type="match status" value="1"/>
</dbReference>
<dbReference type="RefSeq" id="WP_217795034.1">
    <property type="nucleotide sequence ID" value="NZ_JAHSPG010000018.1"/>
</dbReference>
<evidence type="ECO:0000313" key="3">
    <source>
        <dbReference type="EMBL" id="MBV4360549.1"/>
    </source>
</evidence>
<keyword evidence="1" id="KW-0812">Transmembrane</keyword>
<protein>
    <recommendedName>
        <fullName evidence="2">IPT/TIG domain-containing protein</fullName>
    </recommendedName>
</protein>
<keyword evidence="1" id="KW-0472">Membrane</keyword>
<evidence type="ECO:0000256" key="1">
    <source>
        <dbReference type="SAM" id="Phobius"/>
    </source>
</evidence>
<name>A0A9E2SEW8_9BACT</name>
<feature type="domain" description="IPT/TIG" evidence="2">
    <location>
        <begin position="519"/>
        <end position="582"/>
    </location>
</feature>
<sequence>MKVVIKERECSYESDFPKGWKFISGDEFKYPVTINGHLCFIKRFKSKRPENISGWQLMTTLKGLNVQGFPRIYDIVNAQENGRNVNYVFYEYLDGETLDKLIEARKEIDLQLLSDGIFQSFETLKEHGYWFIDFCEKNIFCTDTKYFLVDIDSTQEISEPLDNGAFGNKDYWILVFDFYRKILGEKLQLSSINGINFNYLQLVFLLLRLKLFYGENYREYNAHELFDKLPASLNDLSPAYRDFFYKALNDKDTPFSNSDLGELKALVKKTIIDYDGSPASPSKADEPFIEYFKADAKEDSDGIYHVKSQKPFTVSWYVQNANQIELLKNGEHFKDIEEIKGSEQFSERAYDGKSKEIKYTLRTGEGSISNEKSLTIIVESEQVPELQLPIVKTFIADKKMIGIGEPFKLSWTVYNSGDIELLKNGVVSRRIFEHEGNISLTSTVNDVKQKKIVYELQAYNSAGKIKSDPLEISVLSQEPPPVKSDLTKKILIGAGALLLLFLAILFYPKKKAAVEMFSQTTVTDGDTVVFAGKNLPSKEDIEVDFNYARADILSQSDDKLVVKVPALADLSDHVKVKVYVKNILLAIKDSVTYLRRRKDLPAATTPLPVAIDSTFTPTDTTTVAVLTPKTRDNKIDKNGKTKTTKSKSNKKEVVQVVEAQQPTVQEEPKKPAINMHDYISVSANDDYKHKLFGGVTKLAVILNNKSDYDIQSATVEISYLKGDKVVKTETVKFATVKAKSSASMGAPGSGKGSKVATKLLSVSTKEFGNQ</sequence>
<dbReference type="Proteomes" id="UP000812270">
    <property type="component" value="Unassembled WGS sequence"/>
</dbReference>
<dbReference type="EMBL" id="JAHSPG010000018">
    <property type="protein sequence ID" value="MBV4360549.1"/>
    <property type="molecule type" value="Genomic_DNA"/>
</dbReference>
<proteinExistence type="predicted"/>
<organism evidence="3 4">
    <name type="scientific">Pinibacter aurantiacus</name>
    <dbReference type="NCBI Taxonomy" id="2851599"/>
    <lineage>
        <taxon>Bacteria</taxon>
        <taxon>Pseudomonadati</taxon>
        <taxon>Bacteroidota</taxon>
        <taxon>Chitinophagia</taxon>
        <taxon>Chitinophagales</taxon>
        <taxon>Chitinophagaceae</taxon>
        <taxon>Pinibacter</taxon>
    </lineage>
</organism>
<dbReference type="AlphaFoldDB" id="A0A9E2SEW8"/>
<evidence type="ECO:0000259" key="2">
    <source>
        <dbReference type="Pfam" id="PF01833"/>
    </source>
</evidence>
<evidence type="ECO:0000313" key="4">
    <source>
        <dbReference type="Proteomes" id="UP000812270"/>
    </source>
</evidence>
<dbReference type="InterPro" id="IPR002909">
    <property type="entry name" value="IPT_dom"/>
</dbReference>
<keyword evidence="4" id="KW-1185">Reference proteome</keyword>
<reference evidence="3" key="1">
    <citation type="submission" date="2021-06" db="EMBL/GenBank/DDBJ databases">
        <authorList>
            <person name="Huq M.A."/>
        </authorList>
    </citation>
    <scope>NUCLEOTIDE SEQUENCE</scope>
    <source>
        <strain evidence="3">MAH-26</strain>
    </source>
</reference>
<feature type="transmembrane region" description="Helical" evidence="1">
    <location>
        <begin position="490"/>
        <end position="507"/>
    </location>
</feature>
<gene>
    <name evidence="3" type="ORF">KTO63_25520</name>
</gene>
<accession>A0A9E2SEW8</accession>